<dbReference type="Pfam" id="PF00080">
    <property type="entry name" value="Sod_Cu"/>
    <property type="match status" value="1"/>
</dbReference>
<proteinExistence type="inferred from homology"/>
<dbReference type="GO" id="GO:0005507">
    <property type="term" value="F:copper ion binding"/>
    <property type="evidence" value="ECO:0007669"/>
    <property type="project" value="InterPro"/>
</dbReference>
<reference evidence="4 5" key="1">
    <citation type="submission" date="2019-12" db="EMBL/GenBank/DDBJ databases">
        <title>Genomic-based taxomic classification of the family Erythrobacteraceae.</title>
        <authorList>
            <person name="Xu L."/>
        </authorList>
    </citation>
    <scope>NUCLEOTIDE SEQUENCE [LARGE SCALE GENOMIC DNA]</scope>
    <source>
        <strain evidence="4 5">KCTC 42453</strain>
    </source>
</reference>
<gene>
    <name evidence="4" type="ORF">GRI65_09690</name>
</gene>
<dbReference type="EMBL" id="WTYL01000002">
    <property type="protein sequence ID" value="MXP44726.1"/>
    <property type="molecule type" value="Genomic_DNA"/>
</dbReference>
<dbReference type="InterPro" id="IPR001424">
    <property type="entry name" value="SOD_Cu_Zn_dom"/>
</dbReference>
<dbReference type="AlphaFoldDB" id="A0A845B3G2"/>
<dbReference type="OrthoDB" id="5431326at2"/>
<organism evidence="4 5">
    <name type="scientific">Allopontixanthobacter sediminis</name>
    <dbReference type="NCBI Taxonomy" id="1689985"/>
    <lineage>
        <taxon>Bacteria</taxon>
        <taxon>Pseudomonadati</taxon>
        <taxon>Pseudomonadota</taxon>
        <taxon>Alphaproteobacteria</taxon>
        <taxon>Sphingomonadales</taxon>
        <taxon>Erythrobacteraceae</taxon>
        <taxon>Allopontixanthobacter</taxon>
    </lineage>
</organism>
<evidence type="ECO:0000313" key="5">
    <source>
        <dbReference type="Proteomes" id="UP000431922"/>
    </source>
</evidence>
<evidence type="ECO:0000313" key="4">
    <source>
        <dbReference type="EMBL" id="MXP44726.1"/>
    </source>
</evidence>
<feature type="signal peptide" evidence="2">
    <location>
        <begin position="1"/>
        <end position="20"/>
    </location>
</feature>
<dbReference type="SUPFAM" id="SSF49329">
    <property type="entry name" value="Cu,Zn superoxide dismutase-like"/>
    <property type="match status" value="1"/>
</dbReference>
<name>A0A845B3G2_9SPHN</name>
<feature type="domain" description="Superoxide dismutase copper/zinc binding" evidence="3">
    <location>
        <begin position="44"/>
        <end position="173"/>
    </location>
</feature>
<feature type="chain" id="PRO_5032947238" evidence="2">
    <location>
        <begin position="21"/>
        <end position="177"/>
    </location>
</feature>
<evidence type="ECO:0000256" key="2">
    <source>
        <dbReference type="SAM" id="SignalP"/>
    </source>
</evidence>
<keyword evidence="2" id="KW-0732">Signal</keyword>
<dbReference type="Proteomes" id="UP000431922">
    <property type="component" value="Unassembled WGS sequence"/>
</dbReference>
<evidence type="ECO:0000256" key="1">
    <source>
        <dbReference type="ARBA" id="ARBA00010457"/>
    </source>
</evidence>
<sequence>MNRPSLLACAAVALALPACTTVDDMSSETLAAATMSRANGAPAGTVELVAKGDRLSLVVAATGLPQGAHGFHLHTTGTCTAPDFTSAGGHLNPTNNNHGTMSPGGSHLGDLPNLTVGSSSVTTSTIELADTNRSQVLDWLFDADGTAVVIHQDPDDYKTDPSGNAGPRIACGVLERT</sequence>
<dbReference type="PANTHER" id="PTHR10003">
    <property type="entry name" value="SUPEROXIDE DISMUTASE CU-ZN -RELATED"/>
    <property type="match status" value="1"/>
</dbReference>
<keyword evidence="5" id="KW-1185">Reference proteome</keyword>
<dbReference type="Gene3D" id="2.60.40.200">
    <property type="entry name" value="Superoxide dismutase, copper/zinc binding domain"/>
    <property type="match status" value="1"/>
</dbReference>
<comment type="caution">
    <text evidence="4">The sequence shown here is derived from an EMBL/GenBank/DDBJ whole genome shotgun (WGS) entry which is preliminary data.</text>
</comment>
<dbReference type="RefSeq" id="WP_160756285.1">
    <property type="nucleotide sequence ID" value="NZ_WTYL01000002.1"/>
</dbReference>
<dbReference type="InterPro" id="IPR036423">
    <property type="entry name" value="SOD-like_Cu/Zn_dom_sf"/>
</dbReference>
<evidence type="ECO:0000259" key="3">
    <source>
        <dbReference type="Pfam" id="PF00080"/>
    </source>
</evidence>
<accession>A0A845B3G2</accession>
<dbReference type="InterPro" id="IPR024134">
    <property type="entry name" value="SOD_Cu/Zn_/chaperone"/>
</dbReference>
<dbReference type="GO" id="GO:0006801">
    <property type="term" value="P:superoxide metabolic process"/>
    <property type="evidence" value="ECO:0007669"/>
    <property type="project" value="InterPro"/>
</dbReference>
<dbReference type="CDD" id="cd00305">
    <property type="entry name" value="Cu-Zn_Superoxide_Dismutase"/>
    <property type="match status" value="1"/>
</dbReference>
<protein>
    <submittedName>
        <fullName evidence="4">Superoxide dismutase family protein</fullName>
    </submittedName>
</protein>
<comment type="similarity">
    <text evidence="1">Belongs to the Cu-Zn superoxide dismutase family.</text>
</comment>